<organism evidence="1 2">
    <name type="scientific">Streblomastix strix</name>
    <dbReference type="NCBI Taxonomy" id="222440"/>
    <lineage>
        <taxon>Eukaryota</taxon>
        <taxon>Metamonada</taxon>
        <taxon>Preaxostyla</taxon>
        <taxon>Oxymonadida</taxon>
        <taxon>Streblomastigidae</taxon>
        <taxon>Streblomastix</taxon>
    </lineage>
</organism>
<name>A0A5J4VPW4_9EUKA</name>
<dbReference type="PANTHER" id="PTHR33050:SF7">
    <property type="entry name" value="RIBONUCLEASE H"/>
    <property type="match status" value="1"/>
</dbReference>
<evidence type="ECO:0008006" key="3">
    <source>
        <dbReference type="Google" id="ProtNLM"/>
    </source>
</evidence>
<gene>
    <name evidence="1" type="ORF">EZS28_019932</name>
</gene>
<reference evidence="1 2" key="1">
    <citation type="submission" date="2019-03" db="EMBL/GenBank/DDBJ databases">
        <title>Single cell metagenomics reveals metabolic interactions within the superorganism composed of flagellate Streblomastix strix and complex community of Bacteroidetes bacteria on its surface.</title>
        <authorList>
            <person name="Treitli S.C."/>
            <person name="Kolisko M."/>
            <person name="Husnik F."/>
            <person name="Keeling P."/>
            <person name="Hampl V."/>
        </authorList>
    </citation>
    <scope>NUCLEOTIDE SEQUENCE [LARGE SCALE GENOMIC DNA]</scope>
    <source>
        <strain evidence="1">ST1C</strain>
    </source>
</reference>
<dbReference type="Proteomes" id="UP000324800">
    <property type="component" value="Unassembled WGS sequence"/>
</dbReference>
<dbReference type="PANTHER" id="PTHR33050">
    <property type="entry name" value="REVERSE TRANSCRIPTASE DOMAIN-CONTAINING PROTEIN"/>
    <property type="match status" value="1"/>
</dbReference>
<evidence type="ECO:0000313" key="1">
    <source>
        <dbReference type="EMBL" id="KAA6384541.1"/>
    </source>
</evidence>
<evidence type="ECO:0000313" key="2">
    <source>
        <dbReference type="Proteomes" id="UP000324800"/>
    </source>
</evidence>
<comment type="caution">
    <text evidence="1">The sequence shown here is derived from an EMBL/GenBank/DDBJ whole genome shotgun (WGS) entry which is preliminary data.</text>
</comment>
<protein>
    <recommendedName>
        <fullName evidence="3">Reverse transcriptase domain-containing protein</fullName>
    </recommendedName>
</protein>
<dbReference type="EMBL" id="SNRW01005710">
    <property type="protein sequence ID" value="KAA6384541.1"/>
    <property type="molecule type" value="Genomic_DNA"/>
</dbReference>
<sequence>MSISGDWEAAKSRRAQFIDILKMMQTKDLQGLQKYACSIPERLVSIVPHMLTALISFIGHIDKASNMDSMEQRQYYSSEIGRQVLADWFFQLDEAIGSWTKREGAGDTYFLDKGTIAYSINSCYCISNCWQPMSQSISQRDQGSKSPKVFALSSISPVKLDVSNPMPNLLPFISNTRIKMDRDEFDDIISVVVCKAQRIAVFDWDPQWLEHLCAEFADAFPLEKPVDVIAEKILLKQLYFDQRQHEKKLYNVQEDRFNLLRLITGSLKRFNNGSFSSEDLGVILLKIMEVYSIVEELHETDTLELLKRAVLGKKFDHQGGDDQDDRICNNNIREKSGSQGIIIIKLQTLIAPEVGFGVQADLDHGIETRRDLMDATRIVDFVREEKDLLIAIREIIRGKGRYEFDSLGVNPSSKSTKVVPLRSPLAMTFQDQMAEMQVLQYKERAKIPLGSCLRAYASAWDSLSPPFNLGNGLDIFWVDTPPHGRGESQRVQVHIFTITAYLDDVGIIALYLIEVEDAVLQTLKQFFLLGLTVEFNKSKLQPSDKAEYLGYLWDSEAMTMESIPKRIIKGRKLVRERLKKGKKTSSSENIHSGQTDSSLIINGSLHSINASQVKKSEQRQRFYLKQKWLDRFRISKSEQHNGIRMVEVKAKSILFSIDNPVRYSSNFNNRRQYSRRGIMANVQKRTGATSLNPILLSILQKMEDNNLRIKAICVKGIYSIIVDRLSRVVDGADFMLNHNLYISGSVKNLTQDQKYMDLQRNVIGKQGTMSAGFRRRMLSQQIAFNMTILEKPSAILITPDLKTLPVLAELYRLNEGCVMLPKISQCCLRGPGMSAANASLPPGRLLAWRI</sequence>
<proteinExistence type="predicted"/>
<dbReference type="InterPro" id="IPR052055">
    <property type="entry name" value="Hepadnavirus_pol/RT"/>
</dbReference>
<accession>A0A5J4VPW4</accession>
<dbReference type="AlphaFoldDB" id="A0A5J4VPW4"/>